<dbReference type="PANTHER" id="PTHR37984">
    <property type="entry name" value="PROTEIN CBG26694"/>
    <property type="match status" value="1"/>
</dbReference>
<dbReference type="CDD" id="cd01647">
    <property type="entry name" value="RT_LTR"/>
    <property type="match status" value="1"/>
</dbReference>
<evidence type="ECO:0000259" key="10">
    <source>
        <dbReference type="Pfam" id="PF17917"/>
    </source>
</evidence>
<dbReference type="EC" id="3.1.26.4" evidence="2"/>
<keyword evidence="3" id="KW-0808">Transferase</keyword>
<reference evidence="12" key="1">
    <citation type="submission" date="2011-08" db="EMBL/GenBank/DDBJ databases">
        <title>The draft genome of Latimeria chalumnae.</title>
        <authorList>
            <person name="Di Palma F."/>
            <person name="Alfoldi J."/>
            <person name="Johnson J."/>
            <person name="Berlin A."/>
            <person name="Gnerre S."/>
            <person name="Jaffe D."/>
            <person name="MacCallum I."/>
            <person name="Young S."/>
            <person name="Walker B.J."/>
            <person name="Lander E."/>
            <person name="Lindblad-Toh K."/>
        </authorList>
    </citation>
    <scope>NUCLEOTIDE SEQUENCE [LARGE SCALE GENOMIC DNA]</scope>
    <source>
        <strain evidence="12">Wild caught</strain>
    </source>
</reference>
<dbReference type="EMBL" id="AFYH01166763">
    <property type="status" value="NOT_ANNOTATED_CDS"/>
    <property type="molecule type" value="Genomic_DNA"/>
</dbReference>
<dbReference type="InParanoid" id="H3AIK2"/>
<feature type="domain" description="Reverse transcriptase RNase H-like" evidence="10">
    <location>
        <begin position="502"/>
        <end position="610"/>
    </location>
</feature>
<dbReference type="Pfam" id="PF17917">
    <property type="entry name" value="RT_RNaseH"/>
    <property type="match status" value="1"/>
</dbReference>
<evidence type="ECO:0000256" key="4">
    <source>
        <dbReference type="ARBA" id="ARBA00022695"/>
    </source>
</evidence>
<dbReference type="InterPro" id="IPR043128">
    <property type="entry name" value="Rev_trsase/Diguanyl_cyclase"/>
</dbReference>
<reference evidence="11" key="3">
    <citation type="submission" date="2025-09" db="UniProtKB">
        <authorList>
            <consortium name="Ensembl"/>
        </authorList>
    </citation>
    <scope>IDENTIFICATION</scope>
</reference>
<comment type="similarity">
    <text evidence="1">Belongs to the beta type-B retroviral polymerase family. HERV class-II K(HML-2) pol subfamily.</text>
</comment>
<evidence type="ECO:0000313" key="12">
    <source>
        <dbReference type="Proteomes" id="UP000008672"/>
    </source>
</evidence>
<dbReference type="Gene3D" id="3.30.70.270">
    <property type="match status" value="1"/>
</dbReference>
<protein>
    <recommendedName>
        <fullName evidence="2">ribonuclease H</fullName>
        <ecNumber evidence="2">3.1.26.4</ecNumber>
    </recommendedName>
</protein>
<dbReference type="GeneTree" id="ENSGT01140000282569"/>
<organism evidence="11 12">
    <name type="scientific">Latimeria chalumnae</name>
    <name type="common">Coelacanth</name>
    <dbReference type="NCBI Taxonomy" id="7897"/>
    <lineage>
        <taxon>Eukaryota</taxon>
        <taxon>Metazoa</taxon>
        <taxon>Chordata</taxon>
        <taxon>Craniata</taxon>
        <taxon>Vertebrata</taxon>
        <taxon>Euteleostomi</taxon>
        <taxon>Coelacanthiformes</taxon>
        <taxon>Coelacanthidae</taxon>
        <taxon>Latimeria</taxon>
    </lineage>
</organism>
<sequence length="627" mass="71161">STYEERLLQYLEGNQIGEAQKCVVFLLVVGPKTFGLLKNLLTPNKLGETSFSDLLKVLRKYYVSMKNVIAERFQFCTPVQQVGETISEYIVYLKILPTTSNAPDPEISILKKTKKTMDNAPKDKTSYPEVGRKFPVLVIDAMEMTTTHSNVILRNFSTEIVQRKGILQELAGSKEHPMLQQVKTAEQWPGKTSSWLPSQYQQGSHQGTAAHHNLEKILYIKSDLRKYTSVFKAKEELVKGIKTKLWVSDKDVPKFCKLRPIPYALREAVNWQLKALEEKDIKFPIPHSKLVAPIVCSQTDVRIYGDYKITINPWSDVDRHPIPMLLDLFTRLAGGKKFTKLDLSQAYQQVALNDSSMPYLTINTQRSLYQYKQLLYGVASAPVVFQRTMDKVLQGLHGVIYYLDGILITGSTTELHLEKLDEYGLRVKKEKYRMTYLSHRTDAKGLHPVTEKTEAIAQAAVPTNTTELRLFLALVMVKNVKGHIVKQILKLFKSDCPLLHYDPTLSIILTYNASPVGFSAVILHRMSGGCKKLIALCLTLTKTERNYTQIRSIKYCIMFGVTKLHEYLYGRKFILVTDHKPLLKILGPKSGVSVLAAARLQKWSLILAAYQYEHGNADALSRLPMES</sequence>
<dbReference type="InterPro" id="IPR043502">
    <property type="entry name" value="DNA/RNA_pol_sf"/>
</dbReference>
<evidence type="ECO:0000256" key="1">
    <source>
        <dbReference type="ARBA" id="ARBA00010879"/>
    </source>
</evidence>
<dbReference type="Pfam" id="PF00078">
    <property type="entry name" value="RVT_1"/>
    <property type="match status" value="1"/>
</dbReference>
<feature type="domain" description="Reverse transcriptase" evidence="9">
    <location>
        <begin position="296"/>
        <end position="435"/>
    </location>
</feature>
<name>H3AIK2_LATCH</name>
<evidence type="ECO:0000256" key="5">
    <source>
        <dbReference type="ARBA" id="ARBA00022722"/>
    </source>
</evidence>
<dbReference type="InterPro" id="IPR000477">
    <property type="entry name" value="RT_dom"/>
</dbReference>
<dbReference type="STRING" id="7897.ENSLACP00000009473"/>
<dbReference type="eggNOG" id="KOG0017">
    <property type="taxonomic scope" value="Eukaryota"/>
</dbReference>
<reference evidence="11" key="2">
    <citation type="submission" date="2025-08" db="UniProtKB">
        <authorList>
            <consortium name="Ensembl"/>
        </authorList>
    </citation>
    <scope>IDENTIFICATION</scope>
</reference>
<dbReference type="AlphaFoldDB" id="H3AIK2"/>
<keyword evidence="8" id="KW-0695">RNA-directed DNA polymerase</keyword>
<keyword evidence="6" id="KW-0255">Endonuclease</keyword>
<evidence type="ECO:0000256" key="6">
    <source>
        <dbReference type="ARBA" id="ARBA00022759"/>
    </source>
</evidence>
<dbReference type="InterPro" id="IPR050951">
    <property type="entry name" value="Retrovirus_Pol_polyprotein"/>
</dbReference>
<dbReference type="GO" id="GO:0004523">
    <property type="term" value="F:RNA-DNA hybrid ribonuclease activity"/>
    <property type="evidence" value="ECO:0007669"/>
    <property type="project" value="UniProtKB-EC"/>
</dbReference>
<dbReference type="InterPro" id="IPR041373">
    <property type="entry name" value="RT_RNaseH"/>
</dbReference>
<keyword evidence="4" id="KW-0548">Nucleotidyltransferase</keyword>
<accession>H3AIK2</accession>
<evidence type="ECO:0000256" key="3">
    <source>
        <dbReference type="ARBA" id="ARBA00022679"/>
    </source>
</evidence>
<dbReference type="Proteomes" id="UP000008672">
    <property type="component" value="Unassembled WGS sequence"/>
</dbReference>
<dbReference type="Gene3D" id="3.10.10.10">
    <property type="entry name" value="HIV Type 1 Reverse Transcriptase, subunit A, domain 1"/>
    <property type="match status" value="1"/>
</dbReference>
<dbReference type="HOGENOM" id="CLU_000384_9_9_1"/>
<dbReference type="Ensembl" id="ENSLACT00000009545.1">
    <property type="protein sequence ID" value="ENSLACP00000009473.1"/>
    <property type="gene ID" value="ENSLACG00000008355.1"/>
</dbReference>
<dbReference type="GO" id="GO:0003964">
    <property type="term" value="F:RNA-directed DNA polymerase activity"/>
    <property type="evidence" value="ECO:0007669"/>
    <property type="project" value="UniProtKB-KW"/>
</dbReference>
<keyword evidence="12" id="KW-1185">Reference proteome</keyword>
<dbReference type="PANTHER" id="PTHR37984:SF5">
    <property type="entry name" value="PROTEIN NYNRIN-LIKE"/>
    <property type="match status" value="1"/>
</dbReference>
<keyword evidence="5" id="KW-0540">Nuclease</keyword>
<evidence type="ECO:0000259" key="9">
    <source>
        <dbReference type="Pfam" id="PF00078"/>
    </source>
</evidence>
<evidence type="ECO:0000313" key="11">
    <source>
        <dbReference type="Ensembl" id="ENSLACP00000009473.1"/>
    </source>
</evidence>
<evidence type="ECO:0000256" key="7">
    <source>
        <dbReference type="ARBA" id="ARBA00022801"/>
    </source>
</evidence>
<dbReference type="SUPFAM" id="SSF56672">
    <property type="entry name" value="DNA/RNA polymerases"/>
    <property type="match status" value="1"/>
</dbReference>
<evidence type="ECO:0000256" key="2">
    <source>
        <dbReference type="ARBA" id="ARBA00012180"/>
    </source>
</evidence>
<proteinExistence type="inferred from homology"/>
<keyword evidence="7" id="KW-0378">Hydrolase</keyword>
<evidence type="ECO:0000256" key="8">
    <source>
        <dbReference type="ARBA" id="ARBA00022918"/>
    </source>
</evidence>